<dbReference type="AlphaFoldDB" id="I3C826"/>
<gene>
    <name evidence="1" type="ORF">JoomaDRAFT_2808</name>
</gene>
<sequence length="627" mass="68037">MPFKLVRNKFRFSIVKLVILLCVLSVINSIYSFSKKYFHTEKYISTEVLVDTDGDGLTDDIDKDDDNDGIPDLMEDECEFSESYATPPPSVISDNSVTAIYSDFKGYWSSKTSSVNPTAFDGHSTLLAFESMGKTYATGVVNSRMIDIDNNGRYDGIDTDGDGVKDVNIEETTWVAVKPVTRITKGIRLEARALDGNLTNASGPLLTSGGIPFNPYLYEGERGLDMAYTIANIGNTWSFRLGGSTAAAYNDGVMDILLTQGAKLTAGSNYNRLNLLDANGNYLGNGLEIIWDNIPIVGESIVDQYNPDDSKHAANERKGLRFAAVELSEFNLTSAEISKAVAFRLEISSGADPVFFAVNESSFTPGCVSVDTDGDGIPNSLDLDSDNDGIFDAVESGHGKSINSEGKVIGAVGADGIPNSVQATGQFDSGNINYSIADSNEDNVLDYMSLDSDSDGCNDVIEAGFLDEDNDGILGKTPVSVNSLGIIIEQGGYTTPRDGDADGVFDFRKKSSQPTISFKLQNKTLFDGHASNITILADNVTNYRWQLSTDAGNSFVDLVDNDVYAGVNSKTLTIKKAEFSMEGYKYRVLLENTGYLCSPYNSSTEVTVKVRVKTVIMNRNRAYRVIK</sequence>
<protein>
    <recommendedName>
        <fullName evidence="3">Thrombospondin type 3 repeat-containing protein</fullName>
    </recommendedName>
</protein>
<dbReference type="InterPro" id="IPR028974">
    <property type="entry name" value="TSP_type-3_rpt"/>
</dbReference>
<evidence type="ECO:0000313" key="1">
    <source>
        <dbReference type="EMBL" id="EIJ39769.1"/>
    </source>
</evidence>
<organism evidence="1 2">
    <name type="scientific">Galbibacter orientalis DSM 19592</name>
    <dbReference type="NCBI Taxonomy" id="926559"/>
    <lineage>
        <taxon>Bacteria</taxon>
        <taxon>Pseudomonadati</taxon>
        <taxon>Bacteroidota</taxon>
        <taxon>Flavobacteriia</taxon>
        <taxon>Flavobacteriales</taxon>
        <taxon>Flavobacteriaceae</taxon>
        <taxon>Galbibacter</taxon>
    </lineage>
</organism>
<proteinExistence type="predicted"/>
<dbReference type="OrthoDB" id="9805017at2"/>
<dbReference type="eggNOG" id="COG2373">
    <property type="taxonomic scope" value="Bacteria"/>
</dbReference>
<evidence type="ECO:0008006" key="3">
    <source>
        <dbReference type="Google" id="ProtNLM"/>
    </source>
</evidence>
<dbReference type="SUPFAM" id="SSF103647">
    <property type="entry name" value="TSP type-3 repeat"/>
    <property type="match status" value="1"/>
</dbReference>
<reference evidence="1 2" key="1">
    <citation type="submission" date="2012-02" db="EMBL/GenBank/DDBJ databases">
        <title>Improved High-Quality Draft genome of Joostella marina DSM 19592.</title>
        <authorList>
            <consortium name="US DOE Joint Genome Institute (JGI-PGF)"/>
            <person name="Lucas S."/>
            <person name="Copeland A."/>
            <person name="Lapidus A."/>
            <person name="Bruce D."/>
            <person name="Goodwin L."/>
            <person name="Pitluck S."/>
            <person name="Peters L."/>
            <person name="Chertkov O."/>
            <person name="Ovchinnikova G."/>
            <person name="Kyrpides N."/>
            <person name="Mavromatis K."/>
            <person name="Detter J.C."/>
            <person name="Han C."/>
            <person name="Land M."/>
            <person name="Hauser L."/>
            <person name="Markowitz V."/>
            <person name="Cheng J.-F."/>
            <person name="Hugenholtz P."/>
            <person name="Woyke T."/>
            <person name="Wu D."/>
            <person name="Tindall B."/>
            <person name="Brambilla E."/>
            <person name="Klenk H.-P."/>
            <person name="Eisen J.A."/>
        </authorList>
    </citation>
    <scope>NUCLEOTIDE SEQUENCE [LARGE SCALE GENOMIC DNA]</scope>
    <source>
        <strain evidence="1 2">DSM 19592</strain>
    </source>
</reference>
<dbReference type="HOGENOM" id="CLU_433940_0_0_10"/>
<accession>I3C826</accession>
<dbReference type="Proteomes" id="UP000004690">
    <property type="component" value="Unassembled WGS sequence"/>
</dbReference>
<evidence type="ECO:0000313" key="2">
    <source>
        <dbReference type="Proteomes" id="UP000004690"/>
    </source>
</evidence>
<dbReference type="STRING" id="926559.JoomaDRAFT_2808"/>
<dbReference type="EMBL" id="JH651379">
    <property type="protein sequence ID" value="EIJ39769.1"/>
    <property type="molecule type" value="Genomic_DNA"/>
</dbReference>
<dbReference type="RefSeq" id="WP_008613508.1">
    <property type="nucleotide sequence ID" value="NZ_JH651379.1"/>
</dbReference>
<dbReference type="Gene3D" id="4.10.1080.10">
    <property type="entry name" value="TSP type-3 repeat"/>
    <property type="match status" value="1"/>
</dbReference>
<name>I3C826_9FLAO</name>
<keyword evidence="2" id="KW-1185">Reference proteome</keyword>
<dbReference type="GO" id="GO:0005509">
    <property type="term" value="F:calcium ion binding"/>
    <property type="evidence" value="ECO:0007669"/>
    <property type="project" value="InterPro"/>
</dbReference>